<proteinExistence type="inferred from homology"/>
<evidence type="ECO:0000259" key="12">
    <source>
        <dbReference type="PROSITE" id="PS50893"/>
    </source>
</evidence>
<evidence type="ECO:0000256" key="2">
    <source>
        <dbReference type="ARBA" id="ARBA00007577"/>
    </source>
</evidence>
<feature type="transmembrane region" description="Helical" evidence="11">
    <location>
        <begin position="604"/>
        <end position="625"/>
    </location>
</feature>
<evidence type="ECO:0000256" key="4">
    <source>
        <dbReference type="ARBA" id="ARBA00022692"/>
    </source>
</evidence>
<dbReference type="CDD" id="cd18577">
    <property type="entry name" value="ABC_6TM_Pgp_ABCB1_D1_like"/>
    <property type="match status" value="1"/>
</dbReference>
<dbReference type="SUPFAM" id="SSF90123">
    <property type="entry name" value="ABC transporter transmembrane region"/>
    <property type="match status" value="2"/>
</dbReference>
<dbReference type="FunFam" id="1.20.1560.10:FF:000029">
    <property type="entry name" value="ABC transporter B family member 1"/>
    <property type="match status" value="1"/>
</dbReference>
<dbReference type="Pfam" id="PF00005">
    <property type="entry name" value="ABC_tran"/>
    <property type="match status" value="2"/>
</dbReference>
<dbReference type="GO" id="GO:0005524">
    <property type="term" value="F:ATP binding"/>
    <property type="evidence" value="ECO:0007669"/>
    <property type="project" value="UniProtKB-KW"/>
</dbReference>
<feature type="transmembrane region" description="Helical" evidence="11">
    <location>
        <begin position="421"/>
        <end position="443"/>
    </location>
</feature>
<dbReference type="Gene3D" id="3.40.50.300">
    <property type="entry name" value="P-loop containing nucleotide triphosphate hydrolases"/>
    <property type="match status" value="2"/>
</dbReference>
<keyword evidence="7" id="KW-0067">ATP-binding</keyword>
<feature type="domain" description="ABC transporter" evidence="12">
    <location>
        <begin position="700"/>
        <end position="935"/>
    </location>
</feature>
<evidence type="ECO:0000256" key="7">
    <source>
        <dbReference type="ARBA" id="ARBA00022840"/>
    </source>
</evidence>
<dbReference type="InterPro" id="IPR036640">
    <property type="entry name" value="ABC1_TM_sf"/>
</dbReference>
<evidence type="ECO:0000256" key="6">
    <source>
        <dbReference type="ARBA" id="ARBA00022741"/>
    </source>
</evidence>
<keyword evidence="3" id="KW-0813">Transport</keyword>
<protein>
    <submittedName>
        <fullName evidence="14">Uncharacterized protein</fullName>
    </submittedName>
</protein>
<evidence type="ECO:0000256" key="3">
    <source>
        <dbReference type="ARBA" id="ARBA00022448"/>
    </source>
</evidence>
<dbReference type="Gene3D" id="3.20.20.140">
    <property type="entry name" value="Metal-dependent hydrolases"/>
    <property type="match status" value="1"/>
</dbReference>
<dbReference type="CDD" id="cd03249">
    <property type="entry name" value="ABC_MTABC3_MDL1_MDL2"/>
    <property type="match status" value="2"/>
</dbReference>
<dbReference type="FunFam" id="3.40.50.300:FF:000205">
    <property type="entry name" value="ABC transporter B family member 4"/>
    <property type="match status" value="2"/>
</dbReference>
<dbReference type="InterPro" id="IPR003593">
    <property type="entry name" value="AAA+_ATPase"/>
</dbReference>
<feature type="transmembrane region" description="Helical" evidence="11">
    <location>
        <begin position="1201"/>
        <end position="1222"/>
    </location>
</feature>
<dbReference type="PANTHER" id="PTHR43394:SF11">
    <property type="entry name" value="ATP-BINDING CASSETTE TRANSPORTER"/>
    <property type="match status" value="1"/>
</dbReference>
<feature type="domain" description="ABC transmembrane type-1" evidence="13">
    <location>
        <begin position="377"/>
        <end position="665"/>
    </location>
</feature>
<dbReference type="Pfam" id="PF00664">
    <property type="entry name" value="ABC_membrane"/>
    <property type="match status" value="2"/>
</dbReference>
<dbReference type="InterPro" id="IPR011527">
    <property type="entry name" value="ABC1_TM_dom"/>
</dbReference>
<dbReference type="GO" id="GO:0015421">
    <property type="term" value="F:ABC-type oligopeptide transporter activity"/>
    <property type="evidence" value="ECO:0007669"/>
    <property type="project" value="TreeGrafter"/>
</dbReference>
<dbReference type="SMART" id="SM00382">
    <property type="entry name" value="AAA"/>
    <property type="match status" value="2"/>
</dbReference>
<dbReference type="GO" id="GO:0005886">
    <property type="term" value="C:plasma membrane"/>
    <property type="evidence" value="ECO:0007669"/>
    <property type="project" value="UniProtKB-SubCell"/>
</dbReference>
<feature type="transmembrane region" description="Helical" evidence="11">
    <location>
        <begin position="1063"/>
        <end position="1080"/>
    </location>
</feature>
<dbReference type="InterPro" id="IPR003439">
    <property type="entry name" value="ABC_transporter-like_ATP-bd"/>
</dbReference>
<keyword evidence="8 11" id="KW-1133">Transmembrane helix</keyword>
<gene>
    <name evidence="14" type="ORF">DCAR_009495</name>
</gene>
<dbReference type="Gene3D" id="1.20.1560.10">
    <property type="entry name" value="ABC transporter type 1, transmembrane domain"/>
    <property type="match status" value="1"/>
</dbReference>
<feature type="domain" description="ABC transporter" evidence="12">
    <location>
        <begin position="1262"/>
        <end position="1498"/>
    </location>
</feature>
<dbReference type="SUPFAM" id="SSF52540">
    <property type="entry name" value="P-loop containing nucleoside triphosphate hydrolases"/>
    <property type="match status" value="2"/>
</dbReference>
<dbReference type="FunFam" id="1.10.150.650:FF:000002">
    <property type="entry name" value="PHP domain-containing protein"/>
    <property type="match status" value="1"/>
</dbReference>
<organism evidence="14">
    <name type="scientific">Daucus carota subsp. sativus</name>
    <name type="common">Carrot</name>
    <dbReference type="NCBI Taxonomy" id="79200"/>
    <lineage>
        <taxon>Eukaryota</taxon>
        <taxon>Viridiplantae</taxon>
        <taxon>Streptophyta</taxon>
        <taxon>Embryophyta</taxon>
        <taxon>Tracheophyta</taxon>
        <taxon>Spermatophyta</taxon>
        <taxon>Magnoliopsida</taxon>
        <taxon>eudicotyledons</taxon>
        <taxon>Gunneridae</taxon>
        <taxon>Pentapetalae</taxon>
        <taxon>asterids</taxon>
        <taxon>campanulids</taxon>
        <taxon>Apiales</taxon>
        <taxon>Apiaceae</taxon>
        <taxon>Apioideae</taxon>
        <taxon>Scandiceae</taxon>
        <taxon>Daucinae</taxon>
        <taxon>Daucus</taxon>
        <taxon>Daucus sect. Daucus</taxon>
    </lineage>
</organism>
<dbReference type="SUPFAM" id="SSF89550">
    <property type="entry name" value="PHP domain-like"/>
    <property type="match status" value="1"/>
</dbReference>
<dbReference type="InterPro" id="IPR017871">
    <property type="entry name" value="ABC_transporter-like_CS"/>
</dbReference>
<evidence type="ECO:0000313" key="14">
    <source>
        <dbReference type="EMBL" id="KZN00741.1"/>
    </source>
</evidence>
<dbReference type="PROSITE" id="PS00211">
    <property type="entry name" value="ABC_TRANSPORTER_1"/>
    <property type="match status" value="2"/>
</dbReference>
<dbReference type="GO" id="GO:0090374">
    <property type="term" value="P:oligopeptide export from mitochondrion"/>
    <property type="evidence" value="ECO:0007669"/>
    <property type="project" value="TreeGrafter"/>
</dbReference>
<evidence type="ECO:0000256" key="11">
    <source>
        <dbReference type="SAM" id="Phobius"/>
    </source>
</evidence>
<accession>A0A162AGY2</accession>
<dbReference type="PANTHER" id="PTHR43394">
    <property type="entry name" value="ATP-DEPENDENT PERMEASE MDL1, MITOCHONDRIAL"/>
    <property type="match status" value="1"/>
</dbReference>
<reference evidence="14" key="1">
    <citation type="journal article" date="2016" name="Nat. Genet.">
        <title>A high-quality carrot genome assembly provides new insights into carotenoid accumulation and asterid genome evolution.</title>
        <authorList>
            <person name="Iorizzo M."/>
            <person name="Ellison S."/>
            <person name="Senalik D."/>
            <person name="Zeng P."/>
            <person name="Satapoomin P."/>
            <person name="Huang J."/>
            <person name="Bowman M."/>
            <person name="Iovene M."/>
            <person name="Sanseverino W."/>
            <person name="Cavagnaro P."/>
            <person name="Yildiz M."/>
            <person name="Macko-Podgorni A."/>
            <person name="Moranska E."/>
            <person name="Grzebelus E."/>
            <person name="Grzebelus D."/>
            <person name="Ashrafi H."/>
            <person name="Zheng Z."/>
            <person name="Cheng S."/>
            <person name="Spooner D."/>
            <person name="Van Deynze A."/>
            <person name="Simon P."/>
        </authorList>
    </citation>
    <scope>NUCLEOTIDE SEQUENCE [LARGE SCALE GENOMIC DNA]</scope>
    <source>
        <tissue evidence="14">Leaf</tissue>
    </source>
</reference>
<comment type="caution">
    <text evidence="14">The sequence shown here is derived from an EMBL/GenBank/DDBJ whole genome shotgun (WGS) entry which is preliminary data.</text>
</comment>
<dbReference type="PROSITE" id="PS50893">
    <property type="entry name" value="ABC_TRANSPORTER_2"/>
    <property type="match status" value="2"/>
</dbReference>
<dbReference type="GO" id="GO:0005743">
    <property type="term" value="C:mitochondrial inner membrane"/>
    <property type="evidence" value="ECO:0007669"/>
    <property type="project" value="TreeGrafter"/>
</dbReference>
<evidence type="ECO:0000256" key="9">
    <source>
        <dbReference type="ARBA" id="ARBA00023136"/>
    </source>
</evidence>
<dbReference type="OMA" id="GMTFAFV"/>
<dbReference type="CDD" id="cd18578">
    <property type="entry name" value="ABC_6TM_Pgp_ABCB1_D2_like"/>
    <property type="match status" value="1"/>
</dbReference>
<evidence type="ECO:0000256" key="10">
    <source>
        <dbReference type="ARBA" id="ARBA00023180"/>
    </source>
</evidence>
<feature type="transmembrane region" description="Helical" evidence="11">
    <location>
        <begin position="373"/>
        <end position="401"/>
    </location>
</feature>
<feature type="transmembrane region" description="Helical" evidence="11">
    <location>
        <begin position="1087"/>
        <end position="1106"/>
    </location>
</feature>
<dbReference type="Gramene" id="KZN00741">
    <property type="protein sequence ID" value="KZN00741"/>
    <property type="gene ID" value="DCAR_009495"/>
</dbReference>
<keyword evidence="9 11" id="KW-0472">Membrane</keyword>
<dbReference type="InterPro" id="IPR027417">
    <property type="entry name" value="P-loop_NTPase"/>
</dbReference>
<evidence type="ECO:0000256" key="1">
    <source>
        <dbReference type="ARBA" id="ARBA00004651"/>
    </source>
</evidence>
<keyword evidence="10" id="KW-0325">Glycoprotein</keyword>
<sequence length="1502" mass="162784">MSGIPEALEAAHKFGIKIIPGVEISTIFYPRGECGTEEPVHVLAYYSSCGPARSAELEKFLANIRDGRYLRAKNMVAKLNKLKLPLKLEHVAKIAGSGVAPGRVHVARAMVEAGHAENLKQAFARYLYDGGPAYSTGSEPDVEETVQLIRETGGVAVLAHPWALKNPVAIIRRLKEAGLHGLEVYRRDGKLAAYSDLADAYDLLKVGGSDFHGRGGQSESNLGSVGLPVVAVHEFLKVARPIWCRAIQDNLEDFVRDPSGSNLEALTRLGKIKFPKGTNCSKYELIQHCLSSWLTNEERLNDEFEALKLKVTQVLIEQGWASGPFIMGDLELPPKIDTDVNAVSKINQPESISSQKEIVSLVGLFAAADTKDYILMFFGSVGSCVHGAALPVFFILFGRMIDLLGHMSSDPHRLSLEVSKHALYLVYLGLVVLVSAWIGVACWTQTGERQTARLRFKYLRSVLRKDITFFDTEARDKNLVFRISSDAILVQDAIGDKIGHSIRYLSQFMLGFILGFISVWKLTLVTLAVVPLIAVAGGGYTVIMSTLSEKSEAAYAEAGKIAEEFISQVRTVYSFVGEDQAVEAYSRSLKNALKLGKKGGVAKGIGVGFTYGLLFCSWALLLWYASILVRHRETNGGNAFTTIINVIFSGFALGQAAPNLAAIAKGRAAASNMISMIEEDLDPSRRSEKGMVLPKVDGQIEFSEVCFTYPSRAGMVFENLSFSLTAGKTFAFVGPSGSGKSTIISMIQRFYDPCSGKILLDRHDLKDIQLKWLREQMGLVSQEPTLFATTIALNILYGKEGADMDNIIEAAKAANAHSFIQGLPDGYQTQAGEGGTQLSGGQKQRIAIARAMLRNPKILLLDEATSALDAESELVVQQALYKVMSGRTAIIVAHRLSTIRSVDRILVLKNGQIIEQGNHSELVSKGGEYAALVRLQVADNLKDSVTTDEVEISAVSGLKDLTDNHSNKHGTSLMKLKEIQPAEDKLTSPASASTSSVWELVKLNAPEWPYAVLGSVGAILAAILSNEVGWFDSDENSTGSLTSKLAANATLVRTSLADRLSTVVQNVALMATAFVIAFTLSWRISSVVIATFPLLVGASIAEQLFLKGFGGDYNRSYSRATAVACEAIANIRTVAAFGAEDQMALQYSSELKEPSKQALLRGHISGFGYGVTQLFAFCSYALGLWYASVLMKDKNSNFGDLIKCFMILIITALSVAETLALAPDIVKGSQALGSVFEILYRKSAINSNSPDSMLLTSIKGDIEFKNVSFKYPARPDITIFDGLNLQVYSGKSLAIVGQSGSGKSTVIQLLMRFYDPSSGTVSIDGVDIKTFNLKSLRLKIGLVQQEPALFSTTIYDNIKYGNKNASEIEIMKAAKAANAHGFISRMPEGYQTQVGEKGVQLSGGQKQRVAIARAILKNPTILLLDEATSALDTASESQVQEALDKLMVGRTTVLVAHRLSTIRDADSIAVLQNGKVVETGTHEQLICSPQSFYTQLVNLQQG</sequence>
<dbReference type="Gene3D" id="1.10.150.650">
    <property type="match status" value="1"/>
</dbReference>
<comment type="similarity">
    <text evidence="2">Belongs to the ABC transporter superfamily. ABCB family. Multidrug resistance exporter (TC 3.A.1.201) subfamily.</text>
</comment>
<feature type="domain" description="ABC transmembrane type-1" evidence="13">
    <location>
        <begin position="1018"/>
        <end position="1227"/>
    </location>
</feature>
<keyword evidence="5" id="KW-0677">Repeat</keyword>
<keyword evidence="6" id="KW-0547">Nucleotide-binding</keyword>
<feature type="transmembrane region" description="Helical" evidence="11">
    <location>
        <begin position="1167"/>
        <end position="1189"/>
    </location>
</feature>
<dbReference type="InterPro" id="IPR016195">
    <property type="entry name" value="Pol/histidinol_Pase-like"/>
</dbReference>
<dbReference type="InterPro" id="IPR039421">
    <property type="entry name" value="Type_1_exporter"/>
</dbReference>
<evidence type="ECO:0000256" key="8">
    <source>
        <dbReference type="ARBA" id="ARBA00022989"/>
    </source>
</evidence>
<dbReference type="GO" id="GO:0016887">
    <property type="term" value="F:ATP hydrolysis activity"/>
    <property type="evidence" value="ECO:0007669"/>
    <property type="project" value="InterPro"/>
</dbReference>
<evidence type="ECO:0000256" key="5">
    <source>
        <dbReference type="ARBA" id="ARBA00022737"/>
    </source>
</evidence>
<dbReference type="EMBL" id="LNRQ01000003">
    <property type="protein sequence ID" value="KZN00741.1"/>
    <property type="molecule type" value="Genomic_DNA"/>
</dbReference>
<keyword evidence="4 11" id="KW-0812">Transmembrane</keyword>
<comment type="subcellular location">
    <subcellularLocation>
        <location evidence="1">Cell membrane</location>
        <topology evidence="1">Multi-pass membrane protein</topology>
    </subcellularLocation>
</comment>
<evidence type="ECO:0000259" key="13">
    <source>
        <dbReference type="PROSITE" id="PS50929"/>
    </source>
</evidence>
<dbReference type="PROSITE" id="PS50929">
    <property type="entry name" value="ABC_TM1F"/>
    <property type="match status" value="2"/>
</dbReference>
<name>A0A162AGY2_DAUCS</name>